<proteinExistence type="predicted"/>
<feature type="transmembrane region" description="Helical" evidence="2">
    <location>
        <begin position="498"/>
        <end position="516"/>
    </location>
</feature>
<dbReference type="InterPro" id="IPR027417">
    <property type="entry name" value="P-loop_NTPase"/>
</dbReference>
<feature type="transmembrane region" description="Helical" evidence="2">
    <location>
        <begin position="474"/>
        <end position="492"/>
    </location>
</feature>
<dbReference type="Gene3D" id="3.40.50.300">
    <property type="entry name" value="P-loop containing nucleotide triphosphate hydrolases"/>
    <property type="match status" value="2"/>
</dbReference>
<keyword evidence="5" id="KW-1185">Reference proteome</keyword>
<accession>A0ABS2P2C5</accession>
<feature type="coiled-coil region" evidence="1">
    <location>
        <begin position="378"/>
        <end position="465"/>
    </location>
</feature>
<name>A0ABS2P2C5_9BACI</name>
<evidence type="ECO:0000259" key="3">
    <source>
        <dbReference type="Pfam" id="PF13514"/>
    </source>
</evidence>
<dbReference type="InterPro" id="IPR038734">
    <property type="entry name" value="YhaN_AAA"/>
</dbReference>
<comment type="caution">
    <text evidence="4">The sequence shown here is derived from an EMBL/GenBank/DDBJ whole genome shotgun (WGS) entry which is preliminary data.</text>
</comment>
<dbReference type="RefSeq" id="WP_204416812.1">
    <property type="nucleotide sequence ID" value="NZ_JAFBED010000005.1"/>
</dbReference>
<keyword evidence="1" id="KW-0175">Coiled coil</keyword>
<keyword evidence="2" id="KW-1133">Transmembrane helix</keyword>
<keyword evidence="2" id="KW-0472">Membrane</keyword>
<dbReference type="EMBL" id="JAFBED010000005">
    <property type="protein sequence ID" value="MBM7620777.1"/>
    <property type="molecule type" value="Genomic_DNA"/>
</dbReference>
<feature type="coiled-coil region" evidence="1">
    <location>
        <begin position="682"/>
        <end position="709"/>
    </location>
</feature>
<keyword evidence="2" id="KW-0812">Transmembrane</keyword>
<sequence>MKIKSLEIYGFGKLENVKMDDLSSGIQVFYGRNEAGKSTLMAFIHAILFGFPLKNQAELRYEPKKGFKYGGKLIMGTKEGTLLTIERKAGKSAGDVTVTDEKGMIHSIDSVLAGLDRNIYKGIFSFNIMDVQNLKLIDVEQLGGYLFSSGLIGSDKLQRITEQLNKSMEELFKPGGRKPVMNKLLGELKEEEKVVLQWKKKLEQYEELQKDIQRAADKLDILKAEKENLTTKLRKIDAMIAIQPIEDQLSHLSRELSKLGDYSTFPTEGIARLEKLLIQQSNYHSRLEKLAQDRLALEEKVGRLEVDEALLEHQERIESLLTQFPKYKESVERSAHLSTEVQRLEKQIQTLKLELKWHGKPEEHIEGIDTSLAAKAELREHLKQRNKLSLQKEHLDEEFQQAKDELEKQEDRIATLQKEQLPKEELERLQNKVKDLGNDRLERDLAIQEQLLHQMDSQIQHQEQEHNQRRKKKGLAAATSFAVGLVGAAALYMQDNAILGLFFFVLSVGIGGFLFFTKDSSSFLVRLQQDREAQKEKVGKIKETLYTSPERSGLEKYRLMLAKEEQIEGLLQKERLLLSQSERNYDRIILQFEEWERQHFSFDEKWKSWTENRGLGDIPASHMEEAFTKAIDLKELLMEMQSLLKSKELNQKMVQQFRDEASMIMAQLKLTLTTLEDAFYFLKTELEKNERNQQKLEDLRLKSMEINEEITLLTIQEKDVAEKIGKLMEQAGVSTEEDFRFKHQEHQKGMEYKRNMSLLELQLEQVQNSYDIIPEKGKTLSMWNSDKVLVEEQLRLSSEEETRYHRLKTQKEEAVRTLEEGGTYSDAVQQFEMSKSNLQVQARKWAVLATAQKLLNGTMDYYRTVKLPEVLDKASEYFRFLTNGEYSQVYDQANETKLLVKHKNGLAFQPKELSQATVEQLYISIRFAVASVWSKEQRFPFMLDDCFVNFDHSRTVQAIDLMKKLSEEGEQLLFFTCHEHMKGLFAKVDDAKVHELEQPAIPIQVR</sequence>
<evidence type="ECO:0000256" key="1">
    <source>
        <dbReference type="SAM" id="Coils"/>
    </source>
</evidence>
<feature type="domain" description="YhaN AAA" evidence="3">
    <location>
        <begin position="1"/>
        <end position="195"/>
    </location>
</feature>
<feature type="coiled-coil region" evidence="1">
    <location>
        <begin position="181"/>
        <end position="239"/>
    </location>
</feature>
<evidence type="ECO:0000313" key="4">
    <source>
        <dbReference type="EMBL" id="MBM7620777.1"/>
    </source>
</evidence>
<feature type="coiled-coil region" evidence="1">
    <location>
        <begin position="287"/>
        <end position="354"/>
    </location>
</feature>
<dbReference type="PANTHER" id="PTHR41259:SF1">
    <property type="entry name" value="DOUBLE-STRAND BREAK REPAIR RAD50 ATPASE, PUTATIVE-RELATED"/>
    <property type="match status" value="1"/>
</dbReference>
<dbReference type="Pfam" id="PF13514">
    <property type="entry name" value="AAA_27"/>
    <property type="match status" value="1"/>
</dbReference>
<dbReference type="SUPFAM" id="SSF52540">
    <property type="entry name" value="P-loop containing nucleoside triphosphate hydrolases"/>
    <property type="match status" value="1"/>
</dbReference>
<dbReference type="PANTHER" id="PTHR41259">
    <property type="entry name" value="DOUBLE-STRAND BREAK REPAIR RAD50 ATPASE, PUTATIVE-RELATED"/>
    <property type="match status" value="1"/>
</dbReference>
<dbReference type="Proteomes" id="UP000737402">
    <property type="component" value="Unassembled WGS sequence"/>
</dbReference>
<evidence type="ECO:0000256" key="2">
    <source>
        <dbReference type="SAM" id="Phobius"/>
    </source>
</evidence>
<organism evidence="4 5">
    <name type="scientific">Sutcliffiella tianshenii</name>
    <dbReference type="NCBI Taxonomy" id="1463404"/>
    <lineage>
        <taxon>Bacteria</taxon>
        <taxon>Bacillati</taxon>
        <taxon>Bacillota</taxon>
        <taxon>Bacilli</taxon>
        <taxon>Bacillales</taxon>
        <taxon>Bacillaceae</taxon>
        <taxon>Sutcliffiella</taxon>
    </lineage>
</organism>
<gene>
    <name evidence="4" type="ORF">JOC95_002632</name>
</gene>
<evidence type="ECO:0000313" key="5">
    <source>
        <dbReference type="Proteomes" id="UP000737402"/>
    </source>
</evidence>
<reference evidence="4 5" key="1">
    <citation type="submission" date="2021-01" db="EMBL/GenBank/DDBJ databases">
        <title>Genomic Encyclopedia of Type Strains, Phase IV (KMG-IV): sequencing the most valuable type-strain genomes for metagenomic binning, comparative biology and taxonomic classification.</title>
        <authorList>
            <person name="Goeker M."/>
        </authorList>
    </citation>
    <scope>NUCLEOTIDE SEQUENCE [LARGE SCALE GENOMIC DNA]</scope>
    <source>
        <strain evidence="4 5">DSM 25879</strain>
    </source>
</reference>
<protein>
    <submittedName>
        <fullName evidence="4">Uncharacterized protein YhaN</fullName>
    </submittedName>
</protein>